<dbReference type="PANTHER" id="PTHR42745">
    <property type="match status" value="1"/>
</dbReference>
<dbReference type="InterPro" id="IPR046348">
    <property type="entry name" value="SIS_dom_sf"/>
</dbReference>
<accession>A0A0F9WG40</accession>
<dbReference type="PIRSF" id="PIRSF004692">
    <property type="entry name" value="KdsD_KpsF"/>
    <property type="match status" value="1"/>
</dbReference>
<dbReference type="GO" id="GO:0005975">
    <property type="term" value="P:carbohydrate metabolic process"/>
    <property type="evidence" value="ECO:0007669"/>
    <property type="project" value="InterPro"/>
</dbReference>
<evidence type="ECO:0000256" key="2">
    <source>
        <dbReference type="ARBA" id="ARBA00022737"/>
    </source>
</evidence>
<dbReference type="FunFam" id="3.40.50.10490:FF:000011">
    <property type="entry name" value="Arabinose 5-phosphate isomerase"/>
    <property type="match status" value="1"/>
</dbReference>
<dbReference type="Pfam" id="PF01380">
    <property type="entry name" value="SIS"/>
    <property type="match status" value="1"/>
</dbReference>
<comment type="caution">
    <text evidence="6">The sequence shown here is derived from an EMBL/GenBank/DDBJ whole genome shotgun (WGS) entry which is preliminary data.</text>
</comment>
<dbReference type="InterPro" id="IPR035474">
    <property type="entry name" value="SIS_Kpsf"/>
</dbReference>
<dbReference type="PROSITE" id="PS51371">
    <property type="entry name" value="CBS"/>
    <property type="match status" value="2"/>
</dbReference>
<dbReference type="InterPro" id="IPR004800">
    <property type="entry name" value="KdsD/KpsF-type"/>
</dbReference>
<evidence type="ECO:0000256" key="1">
    <source>
        <dbReference type="ARBA" id="ARBA00008165"/>
    </source>
</evidence>
<proteinExistence type="inferred from homology"/>
<reference evidence="6" key="1">
    <citation type="journal article" date="2015" name="Nature">
        <title>Complex archaea that bridge the gap between prokaryotes and eukaryotes.</title>
        <authorList>
            <person name="Spang A."/>
            <person name="Saw J.H."/>
            <person name="Jorgensen S.L."/>
            <person name="Zaremba-Niedzwiedzka K."/>
            <person name="Martijn J."/>
            <person name="Lind A.E."/>
            <person name="van Eijk R."/>
            <person name="Schleper C."/>
            <person name="Guy L."/>
            <person name="Ettema T.J."/>
        </authorList>
    </citation>
    <scope>NUCLEOTIDE SEQUENCE</scope>
</reference>
<dbReference type="GO" id="GO:0016853">
    <property type="term" value="F:isomerase activity"/>
    <property type="evidence" value="ECO:0007669"/>
    <property type="project" value="InterPro"/>
</dbReference>
<evidence type="ECO:0000259" key="5">
    <source>
        <dbReference type="PROSITE" id="PS51464"/>
    </source>
</evidence>
<evidence type="ECO:0000313" key="6">
    <source>
        <dbReference type="EMBL" id="KKN84851.1"/>
    </source>
</evidence>
<evidence type="ECO:0008006" key="7">
    <source>
        <dbReference type="Google" id="ProtNLM"/>
    </source>
</evidence>
<name>A0A0F9WG40_9ZZZZ</name>
<dbReference type="EMBL" id="LAZR01000166">
    <property type="protein sequence ID" value="KKN84851.1"/>
    <property type="molecule type" value="Genomic_DNA"/>
</dbReference>
<dbReference type="PROSITE" id="PS51464">
    <property type="entry name" value="SIS"/>
    <property type="match status" value="1"/>
</dbReference>
<evidence type="ECO:0000259" key="4">
    <source>
        <dbReference type="PROSITE" id="PS51371"/>
    </source>
</evidence>
<evidence type="ECO:0000256" key="3">
    <source>
        <dbReference type="ARBA" id="ARBA00023122"/>
    </source>
</evidence>
<dbReference type="InterPro" id="IPR001347">
    <property type="entry name" value="SIS_dom"/>
</dbReference>
<dbReference type="GO" id="GO:0097367">
    <property type="term" value="F:carbohydrate derivative binding"/>
    <property type="evidence" value="ECO:0007669"/>
    <property type="project" value="InterPro"/>
</dbReference>
<comment type="similarity">
    <text evidence="1">Belongs to the SIS family. GutQ/KpsF subfamily.</text>
</comment>
<dbReference type="SUPFAM" id="SSF53697">
    <property type="entry name" value="SIS domain"/>
    <property type="match status" value="1"/>
</dbReference>
<dbReference type="Gene3D" id="3.10.580.10">
    <property type="entry name" value="CBS-domain"/>
    <property type="match status" value="1"/>
</dbReference>
<feature type="domain" description="CBS" evidence="4">
    <location>
        <begin position="204"/>
        <end position="267"/>
    </location>
</feature>
<feature type="domain" description="SIS" evidence="5">
    <location>
        <begin position="36"/>
        <end position="179"/>
    </location>
</feature>
<dbReference type="Gene3D" id="3.40.50.10490">
    <property type="entry name" value="Glucose-6-phosphate isomerase like protein, domain 1"/>
    <property type="match status" value="1"/>
</dbReference>
<dbReference type="AlphaFoldDB" id="A0A0F9WG40"/>
<sequence length="332" mass="34511">MTKPAAKLELARRVLQAEGEAISGLADRVDASFAEAAEMIFRCPGNVVLTGIGKAGLIAGKISATFASTGTPSIFLHPVEALHGDLGRLSRGDVVVALSHSGATDELVRLLDHLRARGASLVALTGEIDSPLGRHADIAISYGQVEEACPHGLAPTVSTSCMLALGDALALTVMEMRRFNPEDFAAFHPAGALGRRILKVHEVMTFRPGEHLSLISDGLALGEALAEGEKAGRRSGAILLIDGEGRLSGILTDADVRRLVAGGRLDSASPVADVMTRGPKCIHRDALAAEALAILNANRIDELPVVDDTGRPVGIIDVQDLLGIKTVSNGGG</sequence>
<dbReference type="InterPro" id="IPR000644">
    <property type="entry name" value="CBS_dom"/>
</dbReference>
<dbReference type="InterPro" id="IPR046342">
    <property type="entry name" value="CBS_dom_sf"/>
</dbReference>
<keyword evidence="2" id="KW-0677">Repeat</keyword>
<gene>
    <name evidence="6" type="ORF">LCGC14_0285150</name>
</gene>
<dbReference type="PANTHER" id="PTHR42745:SF1">
    <property type="entry name" value="ARABINOSE 5-PHOSPHATE ISOMERASE KDSD"/>
    <property type="match status" value="1"/>
</dbReference>
<dbReference type="SMART" id="SM00116">
    <property type="entry name" value="CBS"/>
    <property type="match status" value="2"/>
</dbReference>
<dbReference type="NCBIfam" id="TIGR00393">
    <property type="entry name" value="kpsF"/>
    <property type="match status" value="1"/>
</dbReference>
<dbReference type="GO" id="GO:1901135">
    <property type="term" value="P:carbohydrate derivative metabolic process"/>
    <property type="evidence" value="ECO:0007669"/>
    <property type="project" value="InterPro"/>
</dbReference>
<feature type="domain" description="CBS" evidence="4">
    <location>
        <begin position="275"/>
        <end position="332"/>
    </location>
</feature>
<protein>
    <recommendedName>
        <fullName evidence="7">KpsF/GutQ family sugar-phosphate isomerase</fullName>
    </recommendedName>
</protein>
<organism evidence="6">
    <name type="scientific">marine sediment metagenome</name>
    <dbReference type="NCBI Taxonomy" id="412755"/>
    <lineage>
        <taxon>unclassified sequences</taxon>
        <taxon>metagenomes</taxon>
        <taxon>ecological metagenomes</taxon>
    </lineage>
</organism>
<keyword evidence="3" id="KW-0129">CBS domain</keyword>
<dbReference type="InterPro" id="IPR050986">
    <property type="entry name" value="GutQ/KpsF_isomerases"/>
</dbReference>
<dbReference type="CDD" id="cd05014">
    <property type="entry name" value="SIS_Kpsf"/>
    <property type="match status" value="1"/>
</dbReference>
<dbReference type="Pfam" id="PF00571">
    <property type="entry name" value="CBS"/>
    <property type="match status" value="1"/>
</dbReference>